<feature type="domain" description="EGF-like" evidence="8">
    <location>
        <begin position="231"/>
        <end position="273"/>
    </location>
</feature>
<keyword evidence="1 6" id="KW-0245">EGF-like domain</keyword>
<dbReference type="InterPro" id="IPR052235">
    <property type="entry name" value="Nephronectin_domain"/>
</dbReference>
<keyword evidence="7" id="KW-1133">Transmembrane helix</keyword>
<dbReference type="SUPFAM" id="SSF57184">
    <property type="entry name" value="Growth factor receptor domain"/>
    <property type="match status" value="1"/>
</dbReference>
<evidence type="ECO:0000256" key="6">
    <source>
        <dbReference type="PROSITE-ProRule" id="PRU00076"/>
    </source>
</evidence>
<dbReference type="FunFam" id="2.10.25.10:FF:000005">
    <property type="entry name" value="Fibrillin 2"/>
    <property type="match status" value="1"/>
</dbReference>
<dbReference type="SMART" id="SM00179">
    <property type="entry name" value="EGF_CA"/>
    <property type="match status" value="4"/>
</dbReference>
<dbReference type="SMART" id="SM00181">
    <property type="entry name" value="EGF"/>
    <property type="match status" value="7"/>
</dbReference>
<dbReference type="InterPro" id="IPR000152">
    <property type="entry name" value="EGF-type_Asp/Asn_hydroxyl_site"/>
</dbReference>
<dbReference type="InterPro" id="IPR049883">
    <property type="entry name" value="NOTCH1_EGF-like"/>
</dbReference>
<dbReference type="Gene3D" id="2.10.25.10">
    <property type="entry name" value="Laminin"/>
    <property type="match status" value="3"/>
</dbReference>
<accession>A0A2T7PRA8</accession>
<dbReference type="PROSITE" id="PS50026">
    <property type="entry name" value="EGF_3"/>
    <property type="match status" value="3"/>
</dbReference>
<sequence>MERNVSKTSTKCTNNTYGTNCSAQCQCNVTNTVSCDHVTGSCNCSKGWVSATCNIKDLCSNNTLNCTGDKERCNNTENGPECVCEDGYHYNASGVCVECSSGTYGGNCSSTCTCITNNTVNCSKVDGACTCRSGWTGGNCSDDINECTAHSSSPCVANSTCYNTNGSYLCVCDTGYQTHADGNCTECVNNTYGSNCSSQCQCNVTNTVSCHHVTGNCTCKQGWTGSTCDDDLDECSSNTHNCTSSHQTCSNTVGGFTCVCTDGYHYNASMVCEDIDECVTHNCSGQNEMCHNTAGSYECVCVAGYQKGTSSICIQMTKVTIEMTLSVEVGDKFSQTDWMTCRHRLLKICLKRSLESLGSVTFTAEITITNGTDSQTRNYTASTLQILYEAVLTIYNQTSNASSFTVNNRKITNLCDLKNVIGVCGSGHVCEMSNGTAECKPVQADTTSTDYKLVIGLAVGIPLFFIAAFVIAVLVYIRFKRKARNAKYSMDDSQSDFSKIFRRLPLYGTPRPLSYRPDSYFDSGDDDSRHHYNATLDSNITSPWATDKLKGTRGLDVQEPASFSWDHFYQNVPEGETVRSGKLMEEPSVPRQLLSPVEDNRDEIKQLATEDIASHEY</sequence>
<evidence type="ECO:0000313" key="10">
    <source>
        <dbReference type="Proteomes" id="UP000245119"/>
    </source>
</evidence>
<dbReference type="PANTHER" id="PTHR24050:SF28">
    <property type="entry name" value="UROMODULIN-LIKE"/>
    <property type="match status" value="1"/>
</dbReference>
<keyword evidence="10" id="KW-1185">Reference proteome</keyword>
<keyword evidence="7" id="KW-0812">Transmembrane</keyword>
<evidence type="ECO:0000256" key="2">
    <source>
        <dbReference type="ARBA" id="ARBA00022729"/>
    </source>
</evidence>
<dbReference type="PROSITE" id="PS00010">
    <property type="entry name" value="ASX_HYDROXYL"/>
    <property type="match status" value="3"/>
</dbReference>
<feature type="domain" description="EGF-like" evidence="8">
    <location>
        <begin position="274"/>
        <end position="311"/>
    </location>
</feature>
<dbReference type="PANTHER" id="PTHR24050">
    <property type="entry name" value="PA14 DOMAIN-CONTAINING PROTEIN"/>
    <property type="match status" value="1"/>
</dbReference>
<dbReference type="PROSITE" id="PS01186">
    <property type="entry name" value="EGF_2"/>
    <property type="match status" value="2"/>
</dbReference>
<dbReference type="GO" id="GO:0005509">
    <property type="term" value="F:calcium ion binding"/>
    <property type="evidence" value="ECO:0007669"/>
    <property type="project" value="InterPro"/>
</dbReference>
<keyword evidence="3" id="KW-0677">Repeat</keyword>
<dbReference type="Gene3D" id="2.170.300.10">
    <property type="entry name" value="Tie2 ligand-binding domain superfamily"/>
    <property type="match status" value="2"/>
</dbReference>
<name>A0A2T7PRA8_POMCA</name>
<keyword evidence="5" id="KW-0325">Glycoprotein</keyword>
<dbReference type="InterPro" id="IPR009030">
    <property type="entry name" value="Growth_fac_rcpt_cys_sf"/>
</dbReference>
<evidence type="ECO:0000256" key="5">
    <source>
        <dbReference type="ARBA" id="ARBA00023180"/>
    </source>
</evidence>
<dbReference type="InterPro" id="IPR018097">
    <property type="entry name" value="EGF_Ca-bd_CS"/>
</dbReference>
<dbReference type="OrthoDB" id="6162414at2759"/>
<dbReference type="InterPro" id="IPR001881">
    <property type="entry name" value="EGF-like_Ca-bd_dom"/>
</dbReference>
<proteinExistence type="predicted"/>
<dbReference type="SUPFAM" id="SSF57196">
    <property type="entry name" value="EGF/Laminin"/>
    <property type="match status" value="1"/>
</dbReference>
<dbReference type="PROSITE" id="PS01187">
    <property type="entry name" value="EGF_CA"/>
    <property type="match status" value="2"/>
</dbReference>
<dbReference type="Pfam" id="PF07645">
    <property type="entry name" value="EGF_CA"/>
    <property type="match status" value="3"/>
</dbReference>
<protein>
    <recommendedName>
        <fullName evidence="8">EGF-like domain-containing protein</fullName>
    </recommendedName>
</protein>
<dbReference type="CDD" id="cd00054">
    <property type="entry name" value="EGF_CA"/>
    <property type="match status" value="3"/>
</dbReference>
<dbReference type="PRINTS" id="PR00011">
    <property type="entry name" value="EGFLAMININ"/>
</dbReference>
<evidence type="ECO:0000313" key="9">
    <source>
        <dbReference type="EMBL" id="PVD35907.1"/>
    </source>
</evidence>
<evidence type="ECO:0000256" key="3">
    <source>
        <dbReference type="ARBA" id="ARBA00022737"/>
    </source>
</evidence>
<evidence type="ECO:0000256" key="1">
    <source>
        <dbReference type="ARBA" id="ARBA00022536"/>
    </source>
</evidence>
<evidence type="ECO:0000259" key="8">
    <source>
        <dbReference type="PROSITE" id="PS50026"/>
    </source>
</evidence>
<keyword evidence="4" id="KW-1015">Disulfide bond</keyword>
<organism evidence="9 10">
    <name type="scientific">Pomacea canaliculata</name>
    <name type="common">Golden apple snail</name>
    <dbReference type="NCBI Taxonomy" id="400727"/>
    <lineage>
        <taxon>Eukaryota</taxon>
        <taxon>Metazoa</taxon>
        <taxon>Spiralia</taxon>
        <taxon>Lophotrochozoa</taxon>
        <taxon>Mollusca</taxon>
        <taxon>Gastropoda</taxon>
        <taxon>Caenogastropoda</taxon>
        <taxon>Architaenioglossa</taxon>
        <taxon>Ampullarioidea</taxon>
        <taxon>Ampullariidae</taxon>
        <taxon>Pomacea</taxon>
    </lineage>
</organism>
<reference evidence="9 10" key="1">
    <citation type="submission" date="2018-04" db="EMBL/GenBank/DDBJ databases">
        <title>The genome of golden apple snail Pomacea canaliculata provides insight into stress tolerance and invasive adaptation.</title>
        <authorList>
            <person name="Liu C."/>
            <person name="Liu B."/>
            <person name="Ren Y."/>
            <person name="Zhang Y."/>
            <person name="Wang H."/>
            <person name="Li S."/>
            <person name="Jiang F."/>
            <person name="Yin L."/>
            <person name="Zhang G."/>
            <person name="Qian W."/>
            <person name="Fan W."/>
        </authorList>
    </citation>
    <scope>NUCLEOTIDE SEQUENCE [LARGE SCALE GENOMIC DNA]</scope>
    <source>
        <strain evidence="9">SZHN2017</strain>
        <tissue evidence="9">Muscle</tissue>
    </source>
</reference>
<gene>
    <name evidence="9" type="ORF">C0Q70_02876</name>
</gene>
<dbReference type="Proteomes" id="UP000245119">
    <property type="component" value="Linkage Group LG2"/>
</dbReference>
<feature type="domain" description="EGF-like" evidence="8">
    <location>
        <begin position="143"/>
        <end position="185"/>
    </location>
</feature>
<dbReference type="AlphaFoldDB" id="A0A2T7PRA8"/>
<comment type="caution">
    <text evidence="6">Lacks conserved residue(s) required for the propagation of feature annotation.</text>
</comment>
<comment type="caution">
    <text evidence="9">The sequence shown here is derived from an EMBL/GenBank/DDBJ whole genome shotgun (WGS) entry which is preliminary data.</text>
</comment>
<feature type="transmembrane region" description="Helical" evidence="7">
    <location>
        <begin position="453"/>
        <end position="477"/>
    </location>
</feature>
<keyword evidence="7" id="KW-0472">Membrane</keyword>
<evidence type="ECO:0000256" key="7">
    <source>
        <dbReference type="SAM" id="Phobius"/>
    </source>
</evidence>
<dbReference type="EMBL" id="PZQS01000002">
    <property type="protein sequence ID" value="PVD35907.1"/>
    <property type="molecule type" value="Genomic_DNA"/>
</dbReference>
<evidence type="ECO:0000256" key="4">
    <source>
        <dbReference type="ARBA" id="ARBA00023157"/>
    </source>
</evidence>
<dbReference type="InterPro" id="IPR000742">
    <property type="entry name" value="EGF"/>
</dbReference>
<keyword evidence="2" id="KW-0732">Signal</keyword>